<gene>
    <name evidence="2" type="ORF">CFP56_012089</name>
</gene>
<dbReference type="Pfam" id="PF14392">
    <property type="entry name" value="zf-CCHC_4"/>
    <property type="match status" value="1"/>
</dbReference>
<dbReference type="EMBL" id="PKMF04000199">
    <property type="protein sequence ID" value="KAK7843614.1"/>
    <property type="molecule type" value="Genomic_DNA"/>
</dbReference>
<name>A0AAW0KYB9_QUESU</name>
<accession>A0AAW0KYB9</accession>
<evidence type="ECO:0000313" key="2">
    <source>
        <dbReference type="EMBL" id="KAK7843614.1"/>
    </source>
</evidence>
<keyword evidence="3" id="KW-1185">Reference proteome</keyword>
<dbReference type="PANTHER" id="PTHR31286">
    <property type="entry name" value="GLYCINE-RICH CELL WALL STRUCTURAL PROTEIN 1.8-LIKE"/>
    <property type="match status" value="1"/>
</dbReference>
<organism evidence="2 3">
    <name type="scientific">Quercus suber</name>
    <name type="common">Cork oak</name>
    <dbReference type="NCBI Taxonomy" id="58331"/>
    <lineage>
        <taxon>Eukaryota</taxon>
        <taxon>Viridiplantae</taxon>
        <taxon>Streptophyta</taxon>
        <taxon>Embryophyta</taxon>
        <taxon>Tracheophyta</taxon>
        <taxon>Spermatophyta</taxon>
        <taxon>Magnoliopsida</taxon>
        <taxon>eudicotyledons</taxon>
        <taxon>Gunneridae</taxon>
        <taxon>Pentapetalae</taxon>
        <taxon>rosids</taxon>
        <taxon>fabids</taxon>
        <taxon>Fagales</taxon>
        <taxon>Fagaceae</taxon>
        <taxon>Quercus</taxon>
    </lineage>
</organism>
<reference evidence="2 3" key="1">
    <citation type="journal article" date="2018" name="Sci. Data">
        <title>The draft genome sequence of cork oak.</title>
        <authorList>
            <person name="Ramos A.M."/>
            <person name="Usie A."/>
            <person name="Barbosa P."/>
            <person name="Barros P.M."/>
            <person name="Capote T."/>
            <person name="Chaves I."/>
            <person name="Simoes F."/>
            <person name="Abreu I."/>
            <person name="Carrasquinho I."/>
            <person name="Faro C."/>
            <person name="Guimaraes J.B."/>
            <person name="Mendonca D."/>
            <person name="Nobrega F."/>
            <person name="Rodrigues L."/>
            <person name="Saibo N.J.M."/>
            <person name="Varela M.C."/>
            <person name="Egas C."/>
            <person name="Matos J."/>
            <person name="Miguel C.M."/>
            <person name="Oliveira M.M."/>
            <person name="Ricardo C.P."/>
            <person name="Goncalves S."/>
        </authorList>
    </citation>
    <scope>NUCLEOTIDE SEQUENCE [LARGE SCALE GENOMIC DNA]</scope>
    <source>
        <strain evidence="3">cv. HL8</strain>
    </source>
</reference>
<dbReference type="InterPro" id="IPR025836">
    <property type="entry name" value="Zn_knuckle_CX2CX4HX4C"/>
</dbReference>
<proteinExistence type="predicted"/>
<sequence>MDVDAEKVMQGAPWAFDRHLVVFQRYNGVVPIQDLCFDKTAFWIQLHNLPFSVLTIDTALSIGETIGTVTKPKVVGEMKGGSFMRVRVEVDISKPLCRGWKISWDQNSEGWVAFQYERLLYICYWCGLVSHNDKDCILWLSSRGTLTVDEQQFGPWIRAPQFNPARKTIVEVKGFDFDRPK</sequence>
<evidence type="ECO:0000313" key="3">
    <source>
        <dbReference type="Proteomes" id="UP000237347"/>
    </source>
</evidence>
<protein>
    <recommendedName>
        <fullName evidence="1">Zinc knuckle CX2CX4HX4C domain-containing protein</fullName>
    </recommendedName>
</protein>
<comment type="caution">
    <text evidence="2">The sequence shown here is derived from an EMBL/GenBank/DDBJ whole genome shotgun (WGS) entry which is preliminary data.</text>
</comment>
<feature type="domain" description="Zinc knuckle CX2CX4HX4C" evidence="1">
    <location>
        <begin position="90"/>
        <end position="136"/>
    </location>
</feature>
<dbReference type="InterPro" id="IPR040256">
    <property type="entry name" value="At4g02000-like"/>
</dbReference>
<dbReference type="AlphaFoldDB" id="A0AAW0KYB9"/>
<dbReference type="PANTHER" id="PTHR31286:SF62">
    <property type="entry name" value="ZINC FINGER, CCHC-TYPE-LIKE PROTEIN"/>
    <property type="match status" value="1"/>
</dbReference>
<evidence type="ECO:0000259" key="1">
    <source>
        <dbReference type="Pfam" id="PF14392"/>
    </source>
</evidence>
<dbReference type="Proteomes" id="UP000237347">
    <property type="component" value="Unassembled WGS sequence"/>
</dbReference>